<evidence type="ECO:0000313" key="4">
    <source>
        <dbReference type="EMBL" id="OBZ95673.1"/>
    </source>
</evidence>
<dbReference type="PANTHER" id="PTHR11895">
    <property type="entry name" value="TRANSAMIDASE"/>
    <property type="match status" value="1"/>
</dbReference>
<dbReference type="AlphaFoldDB" id="A0A1C7P308"/>
<dbReference type="Gene3D" id="3.90.1300.10">
    <property type="entry name" value="Amidase signature (AS) domain"/>
    <property type="match status" value="1"/>
</dbReference>
<dbReference type="GO" id="GO:0016787">
    <property type="term" value="F:hydrolase activity"/>
    <property type="evidence" value="ECO:0007669"/>
    <property type="project" value="UniProtKB-KW"/>
</dbReference>
<feature type="domain" description="Amidase" evidence="3">
    <location>
        <begin position="73"/>
        <end position="488"/>
    </location>
</feature>
<dbReference type="Proteomes" id="UP000093111">
    <property type="component" value="Unassembled WGS sequence"/>
</dbReference>
<dbReference type="NCBIfam" id="NF005565">
    <property type="entry name" value="PRK07235.1"/>
    <property type="match status" value="1"/>
</dbReference>
<dbReference type="PATRIC" id="fig|1612624.7.peg.3523"/>
<evidence type="ECO:0000256" key="1">
    <source>
        <dbReference type="ARBA" id="ARBA00003871"/>
    </source>
</evidence>
<dbReference type="PANTHER" id="PTHR11895:SF170">
    <property type="entry name" value="AMIDASE"/>
    <property type="match status" value="1"/>
</dbReference>
<dbReference type="InterPro" id="IPR036928">
    <property type="entry name" value="AS_sf"/>
</dbReference>
<evidence type="ECO:0000313" key="5">
    <source>
        <dbReference type="Proteomes" id="UP000093111"/>
    </source>
</evidence>
<dbReference type="EMBL" id="LGLV01000006">
    <property type="protein sequence ID" value="OBZ95673.1"/>
    <property type="molecule type" value="Genomic_DNA"/>
</dbReference>
<dbReference type="InterPro" id="IPR000120">
    <property type="entry name" value="Amidase"/>
</dbReference>
<dbReference type="PROSITE" id="PS00571">
    <property type="entry name" value="AMIDASES"/>
    <property type="match status" value="1"/>
</dbReference>
<evidence type="ECO:0000256" key="2">
    <source>
        <dbReference type="ARBA" id="ARBA00021874"/>
    </source>
</evidence>
<keyword evidence="5" id="KW-1185">Reference proteome</keyword>
<sequence length="504" mass="53585">MTLVRPTTGQLSKLAHSFGFNMSDTEVEQYRLEMTAGLDAYDIVDALAEMTEPTPYGRGIGYRPEPSDNRSGAWAWKSRVEGATAGKLRGKTIVLKDNVSLADTPMANGSHLLSDFIPATDATVVRRILDAGGTILGKATCESYCMSGGSHTSQPEPVHNPWRRGYSAGGSSSGCGALVAAGEADMAIGGDQGGSIRIPSSYCGIYGMKPSWGLVPYTGIMPIEATIDHAGPMTGTVADNARLLDVIAGDDGLDPRQRAPVKGDYLGALDMGVVGLRIAIVSEGFSGPTMQDDVARRVREGAERLAALGAIVTEISIPEHFTAAAVWTPIGSEGLTMQMMIGNGMGFNWKGRYDVGLLDAHARWRDRAQELPATLKLAMLTGGWAIHQHNGRYYAKAQNLARRIKAAYDGALSSFDLLLMPTLPRVASPLPPPDAPLSEIIQRAAELNVNTCPFDVTGHPAMSIPCGLSNGLPVGMMLVGKSFDEATIYRAAAAFEGIGDWRQF</sequence>
<gene>
    <name evidence="4" type="ORF">ADU59_09885</name>
</gene>
<comment type="function">
    <text evidence="1">Hydrolyzes indole-3-acetamide (IAM) into indole-3-acetic acid (IAA).</text>
</comment>
<dbReference type="OrthoDB" id="9811471at2"/>
<proteinExistence type="predicted"/>
<dbReference type="InterPro" id="IPR023631">
    <property type="entry name" value="Amidase_dom"/>
</dbReference>
<organism evidence="4 5">
    <name type="scientific">Pararhizobium polonicum</name>
    <dbReference type="NCBI Taxonomy" id="1612624"/>
    <lineage>
        <taxon>Bacteria</taxon>
        <taxon>Pseudomonadati</taxon>
        <taxon>Pseudomonadota</taxon>
        <taxon>Alphaproteobacteria</taxon>
        <taxon>Hyphomicrobiales</taxon>
        <taxon>Rhizobiaceae</taxon>
        <taxon>Rhizobium/Agrobacterium group</taxon>
        <taxon>Pararhizobium</taxon>
    </lineage>
</organism>
<dbReference type="InterPro" id="IPR020556">
    <property type="entry name" value="Amidase_CS"/>
</dbReference>
<accession>A0A1C7P308</accession>
<keyword evidence="4" id="KW-0378">Hydrolase</keyword>
<evidence type="ECO:0000259" key="3">
    <source>
        <dbReference type="Pfam" id="PF01425"/>
    </source>
</evidence>
<reference evidence="4 5" key="1">
    <citation type="journal article" date="2016" name="Syst. Appl. Microbiol.">
        <title>Pararhizobium polonicum sp. nov. isolated from tumors on stone fruit rootstocks.</title>
        <authorList>
            <person name="Pulawska J."/>
            <person name="Kuzmanovic N."/>
            <person name="Willems A."/>
            <person name="Pothier J.F."/>
        </authorList>
    </citation>
    <scope>NUCLEOTIDE SEQUENCE [LARGE SCALE GENOMIC DNA]</scope>
    <source>
        <strain evidence="4 5">F5.1</strain>
    </source>
</reference>
<dbReference type="STRING" id="1612624.ADU59_09885"/>
<dbReference type="Gene3D" id="1.10.20.60">
    <property type="entry name" value="Glu-tRNAGln amidotransferase C subunit, N-terminal domain"/>
    <property type="match status" value="1"/>
</dbReference>
<dbReference type="RefSeq" id="WP_068953921.1">
    <property type="nucleotide sequence ID" value="NZ_LGLV01000006.1"/>
</dbReference>
<protein>
    <recommendedName>
        <fullName evidence="2">Indoleacetamide hydrolase</fullName>
    </recommendedName>
</protein>
<dbReference type="Pfam" id="PF01425">
    <property type="entry name" value="Amidase"/>
    <property type="match status" value="1"/>
</dbReference>
<comment type="caution">
    <text evidence="4">The sequence shown here is derived from an EMBL/GenBank/DDBJ whole genome shotgun (WGS) entry which is preliminary data.</text>
</comment>
<dbReference type="SUPFAM" id="SSF75304">
    <property type="entry name" value="Amidase signature (AS) enzymes"/>
    <property type="match status" value="1"/>
</dbReference>
<name>A0A1C7P308_9HYPH</name>